<dbReference type="Proteomes" id="UP000029055">
    <property type="component" value="Unassembled WGS sequence"/>
</dbReference>
<dbReference type="OrthoDB" id="9992105at2"/>
<dbReference type="AlphaFoldDB" id="A0A087EAH8"/>
<evidence type="ECO:0000313" key="1">
    <source>
        <dbReference type="EMBL" id="KFJ04779.1"/>
    </source>
</evidence>
<reference evidence="1 2" key="1">
    <citation type="submission" date="2014-03" db="EMBL/GenBank/DDBJ databases">
        <title>Genomics of Bifidobacteria.</title>
        <authorList>
            <person name="Ventura M."/>
            <person name="Milani C."/>
            <person name="Lugli G.A."/>
        </authorList>
    </citation>
    <scope>NUCLEOTIDE SEQUENCE [LARGE SCALE GENOMIC DNA]</scope>
    <source>
        <strain evidence="1 2">LMG 11597</strain>
    </source>
</reference>
<dbReference type="RefSeq" id="WP_152599252.1">
    <property type="nucleotide sequence ID" value="NZ_CP062939.1"/>
</dbReference>
<proteinExistence type="predicted"/>
<comment type="caution">
    <text evidence="1">The sequence shown here is derived from an EMBL/GenBank/DDBJ whole genome shotgun (WGS) entry which is preliminary data.</text>
</comment>
<dbReference type="EMBL" id="JGZR01000003">
    <property type="protein sequence ID" value="KFJ04779.1"/>
    <property type="molecule type" value="Genomic_DNA"/>
</dbReference>
<keyword evidence="2" id="KW-1185">Reference proteome</keyword>
<name>A0A087EAH8_9BIFI</name>
<protein>
    <submittedName>
        <fullName evidence="1">Uncharacterized protein</fullName>
    </submittedName>
</protein>
<evidence type="ECO:0000313" key="2">
    <source>
        <dbReference type="Proteomes" id="UP000029055"/>
    </source>
</evidence>
<dbReference type="STRING" id="77635.BISU_0791"/>
<organism evidence="1 2">
    <name type="scientific">Bifidobacterium subtile</name>
    <dbReference type="NCBI Taxonomy" id="77635"/>
    <lineage>
        <taxon>Bacteria</taxon>
        <taxon>Bacillati</taxon>
        <taxon>Actinomycetota</taxon>
        <taxon>Actinomycetes</taxon>
        <taxon>Bifidobacteriales</taxon>
        <taxon>Bifidobacteriaceae</taxon>
        <taxon>Bifidobacterium</taxon>
    </lineage>
</organism>
<accession>A0A087EAH8</accession>
<gene>
    <name evidence="1" type="ORF">BISU_0791</name>
</gene>
<sequence>MSNLSKHPSNQELLIHFHESVLQYDSFMEVIPLKTQQAIPANLPPLDVWSNPDVAKYCIRASLLRKYWASREELRLDKITTAMQTILDESADSESQQCHHWSTIIEEIEDSFLRQYPDALGGKDRIPDHTGKEQEYNTVHHLVSENLYGTLMHGDYQKWINVRGHDFANLVAISTDVAELEGFIHKLYDICEDMFDKEVYVPDYSRIERDSPEQVCLSSMNVTDSSYTTAQGKSDV</sequence>